<organism evidence="3 4">
    <name type="scientific">Theileria annulata</name>
    <dbReference type="NCBI Taxonomy" id="5874"/>
    <lineage>
        <taxon>Eukaryota</taxon>
        <taxon>Sar</taxon>
        <taxon>Alveolata</taxon>
        <taxon>Apicomplexa</taxon>
        <taxon>Aconoidasida</taxon>
        <taxon>Piroplasmida</taxon>
        <taxon>Theileriidae</taxon>
        <taxon>Theileria</taxon>
    </lineage>
</organism>
<feature type="region of interest" description="Disordered" evidence="1">
    <location>
        <begin position="1"/>
        <end position="20"/>
    </location>
</feature>
<dbReference type="SUPFAM" id="SSF103473">
    <property type="entry name" value="MFS general substrate transporter"/>
    <property type="match status" value="1"/>
</dbReference>
<dbReference type="Gene3D" id="1.20.1250.20">
    <property type="entry name" value="MFS general substrate transporter like domains"/>
    <property type="match status" value="1"/>
</dbReference>
<dbReference type="Proteomes" id="UP000001950">
    <property type="component" value="Chromosome 3"/>
</dbReference>
<dbReference type="InParanoid" id="Q4UC99"/>
<dbReference type="KEGG" id="tan:TA04020"/>
<gene>
    <name evidence="3" type="ORF">TA04020</name>
</gene>
<keyword evidence="4" id="KW-1185">Reference proteome</keyword>
<dbReference type="OrthoDB" id="331466at2759"/>
<accession>Q4UC99</accession>
<dbReference type="EMBL" id="CR940352">
    <property type="protein sequence ID" value="CAI75552.1"/>
    <property type="molecule type" value="Genomic_DNA"/>
</dbReference>
<feature type="transmembrane region" description="Helical" evidence="2">
    <location>
        <begin position="30"/>
        <end position="47"/>
    </location>
</feature>
<feature type="transmembrane region" description="Helical" evidence="2">
    <location>
        <begin position="157"/>
        <end position="177"/>
    </location>
</feature>
<feature type="transmembrane region" description="Helical" evidence="2">
    <location>
        <begin position="70"/>
        <end position="92"/>
    </location>
</feature>
<protein>
    <submittedName>
        <fullName evidence="3">Integral membrane protein family I, putative</fullName>
    </submittedName>
</protein>
<dbReference type="InterPro" id="IPR036259">
    <property type="entry name" value="MFS_trans_sf"/>
</dbReference>
<dbReference type="VEuPathDB" id="PiroplasmaDB:TA04020"/>
<evidence type="ECO:0000256" key="1">
    <source>
        <dbReference type="SAM" id="MobiDB-lite"/>
    </source>
</evidence>
<evidence type="ECO:0000313" key="4">
    <source>
        <dbReference type="Proteomes" id="UP000001950"/>
    </source>
</evidence>
<evidence type="ECO:0000256" key="2">
    <source>
        <dbReference type="SAM" id="Phobius"/>
    </source>
</evidence>
<name>Q4UC99_THEAN</name>
<keyword evidence="2" id="KW-0472">Membrane</keyword>
<feature type="transmembrane region" description="Helical" evidence="2">
    <location>
        <begin position="183"/>
        <end position="207"/>
    </location>
</feature>
<sequence length="230" mass="26232">MNNVTSISDHSNSNEKSDKSNIKETREYKYKLYTFVIISLLQIFINYDNGVVPVMLNWIQEPYNFSSTELGLMGSLSYFAYVVMSPLMPYILLNFSTQLSMTVALNINLLSLCIYALAINKYIVYYIFFESSTVPTLTLQSVAYLPHRLKPAGASFFICQYQIFGFAFGSIIPGLAIDIFKNYTAALCVIYLPGFIALSSFIFIMYIKFYRIKTAKMSGRIIYIKVVVVM</sequence>
<dbReference type="RefSeq" id="XP_955028.1">
    <property type="nucleotide sequence ID" value="XM_949935.1"/>
</dbReference>
<feature type="compositionally biased region" description="Polar residues" evidence="1">
    <location>
        <begin position="1"/>
        <end position="11"/>
    </location>
</feature>
<dbReference type="GeneID" id="3865218"/>
<keyword evidence="2" id="KW-1133">Transmembrane helix</keyword>
<dbReference type="AlphaFoldDB" id="Q4UC99"/>
<keyword evidence="2" id="KW-0812">Transmembrane</keyword>
<evidence type="ECO:0000313" key="3">
    <source>
        <dbReference type="EMBL" id="CAI75552.1"/>
    </source>
</evidence>
<proteinExistence type="predicted"/>
<reference evidence="3 4" key="1">
    <citation type="journal article" date="2005" name="Science">
        <title>Genome of the host-cell transforming parasite Theileria annulata compared with T. parva.</title>
        <authorList>
            <person name="Pain A."/>
            <person name="Renauld H."/>
            <person name="Berriman M."/>
            <person name="Murphy L."/>
            <person name="Yeats C.A."/>
            <person name="Weir W."/>
            <person name="Kerhornou A."/>
            <person name="Aslett M."/>
            <person name="Bishop R."/>
            <person name="Bouchier C."/>
            <person name="Cochet M."/>
            <person name="Coulson R.M.R."/>
            <person name="Cronin A."/>
            <person name="de Villiers E.P."/>
            <person name="Fraser A."/>
            <person name="Fosker N."/>
            <person name="Gardner M."/>
            <person name="Goble A."/>
            <person name="Griffiths-Jones S."/>
            <person name="Harris D.E."/>
            <person name="Katzer F."/>
            <person name="Larke N."/>
            <person name="Lord A."/>
            <person name="Maser P."/>
            <person name="McKellar S."/>
            <person name="Mooney P."/>
            <person name="Morton F."/>
            <person name="Nene V."/>
            <person name="O'Neil S."/>
            <person name="Price C."/>
            <person name="Quail M.A."/>
            <person name="Rabbinowitsch E."/>
            <person name="Rawlings N.D."/>
            <person name="Rutter S."/>
            <person name="Saunders D."/>
            <person name="Seeger K."/>
            <person name="Shah T."/>
            <person name="Squares R."/>
            <person name="Squares S."/>
            <person name="Tivey A."/>
            <person name="Walker A.R."/>
            <person name="Woodward J."/>
            <person name="Dobbelaere D.A.E."/>
            <person name="Langsley G."/>
            <person name="Rajandream M.A."/>
            <person name="McKeever D."/>
            <person name="Shiels B."/>
            <person name="Tait A."/>
            <person name="Barrell B.G."/>
            <person name="Hall N."/>
        </authorList>
    </citation>
    <scope>NUCLEOTIDE SEQUENCE [LARGE SCALE GENOMIC DNA]</scope>
    <source>
        <strain evidence="4">Ankara</strain>
    </source>
</reference>